<dbReference type="InterPro" id="IPR000727">
    <property type="entry name" value="T_SNARE_dom"/>
</dbReference>
<comment type="caution">
    <text evidence="3">The sequence shown here is derived from an EMBL/GenBank/DDBJ whole genome shotgun (WGS) entry which is preliminary data.</text>
</comment>
<dbReference type="AlphaFoldDB" id="A0A391NLM0"/>
<evidence type="ECO:0000259" key="2">
    <source>
        <dbReference type="PROSITE" id="PS50192"/>
    </source>
</evidence>
<protein>
    <recommendedName>
        <fullName evidence="2">t-SNARE coiled-coil homology domain-containing protein</fullName>
    </recommendedName>
</protein>
<dbReference type="Gene3D" id="1.20.5.110">
    <property type="match status" value="1"/>
</dbReference>
<dbReference type="PROSITE" id="PS50192">
    <property type="entry name" value="T_SNARE"/>
    <property type="match status" value="1"/>
</dbReference>
<keyword evidence="1" id="KW-1133">Transmembrane helix</keyword>
<dbReference type="Proteomes" id="UP000265618">
    <property type="component" value="Unassembled WGS sequence"/>
</dbReference>
<accession>A0A391NLM0</accession>
<gene>
    <name evidence="3" type="ORF">KIPB_001078</name>
</gene>
<feature type="transmembrane region" description="Helical" evidence="1">
    <location>
        <begin position="91"/>
        <end position="109"/>
    </location>
</feature>
<dbReference type="SUPFAM" id="SSF58038">
    <property type="entry name" value="SNARE fusion complex"/>
    <property type="match status" value="1"/>
</dbReference>
<evidence type="ECO:0000256" key="1">
    <source>
        <dbReference type="SAM" id="Phobius"/>
    </source>
</evidence>
<keyword evidence="1" id="KW-0812">Transmembrane</keyword>
<keyword evidence="4" id="KW-1185">Reference proteome</keyword>
<reference evidence="3 4" key="1">
    <citation type="journal article" date="2018" name="PLoS ONE">
        <title>The draft genome of Kipferlia bialata reveals reductive genome evolution in fornicate parasites.</title>
        <authorList>
            <person name="Tanifuji G."/>
            <person name="Takabayashi S."/>
            <person name="Kume K."/>
            <person name="Takagi M."/>
            <person name="Nakayama T."/>
            <person name="Kamikawa R."/>
            <person name="Inagaki Y."/>
            <person name="Hashimoto T."/>
        </authorList>
    </citation>
    <scope>NUCLEOTIDE SEQUENCE [LARGE SCALE GENOMIC DNA]</scope>
    <source>
        <strain evidence="3">NY0173</strain>
    </source>
</reference>
<feature type="domain" description="T-SNARE coiled-coil homology" evidence="2">
    <location>
        <begin position="21"/>
        <end position="83"/>
    </location>
</feature>
<sequence length="110" mass="12196">MMGESESDGFSGRPINVDREARMRDANDQVLLDLQHKAALLRDLTYDIGDTIRDQNSVLSDLGDEIRVVDGSLKAATVKLQRALQTKKKPIAVVTVCAIGVFIIGWRTFH</sequence>
<dbReference type="EMBL" id="BDIP01000140">
    <property type="protein sequence ID" value="GCA62080.1"/>
    <property type="molecule type" value="Genomic_DNA"/>
</dbReference>
<name>A0A391NLM0_9EUKA</name>
<dbReference type="OrthoDB" id="261831at2759"/>
<keyword evidence="1" id="KW-0472">Membrane</keyword>
<proteinExistence type="predicted"/>
<evidence type="ECO:0000313" key="4">
    <source>
        <dbReference type="Proteomes" id="UP000265618"/>
    </source>
</evidence>
<evidence type="ECO:0000313" key="3">
    <source>
        <dbReference type="EMBL" id="GCA62080.1"/>
    </source>
</evidence>
<organism evidence="3 4">
    <name type="scientific">Kipferlia bialata</name>
    <dbReference type="NCBI Taxonomy" id="797122"/>
    <lineage>
        <taxon>Eukaryota</taxon>
        <taxon>Metamonada</taxon>
        <taxon>Carpediemonas-like organisms</taxon>
        <taxon>Kipferlia</taxon>
    </lineage>
</organism>